<evidence type="ECO:0000313" key="2">
    <source>
        <dbReference type="EMBL" id="GAA2884250.1"/>
    </source>
</evidence>
<dbReference type="EMBL" id="BAAAVI010000036">
    <property type="protein sequence ID" value="GAA2884250.1"/>
    <property type="molecule type" value="Genomic_DNA"/>
</dbReference>
<proteinExistence type="predicted"/>
<dbReference type="RefSeq" id="WP_344975582.1">
    <property type="nucleotide sequence ID" value="NZ_BAAAVI010000036.1"/>
</dbReference>
<evidence type="ECO:0000256" key="1">
    <source>
        <dbReference type="SAM" id="SignalP"/>
    </source>
</evidence>
<comment type="caution">
    <text evidence="2">The sequence shown here is derived from an EMBL/GenBank/DDBJ whole genome shotgun (WGS) entry which is preliminary data.</text>
</comment>
<keyword evidence="1" id="KW-0732">Signal</keyword>
<accession>A0ABN3W254</accession>
<protein>
    <submittedName>
        <fullName evidence="2">Uncharacterized protein</fullName>
    </submittedName>
</protein>
<sequence>MITFKNALVTIAIAVSALAPAAMSAQSAGAATLSDVPVASVQAPSASLTTPPCGKKVPVKRGGKVFKKVVNKVIIIKNSTIDNSVNVRNAKNSRVGGGRAGIGNR</sequence>
<feature type="signal peptide" evidence="1">
    <location>
        <begin position="1"/>
        <end position="30"/>
    </location>
</feature>
<reference evidence="2 3" key="1">
    <citation type="journal article" date="2019" name="Int. J. Syst. Evol. Microbiol.">
        <title>The Global Catalogue of Microorganisms (GCM) 10K type strain sequencing project: providing services to taxonomists for standard genome sequencing and annotation.</title>
        <authorList>
            <consortium name="The Broad Institute Genomics Platform"/>
            <consortium name="The Broad Institute Genome Sequencing Center for Infectious Disease"/>
            <person name="Wu L."/>
            <person name="Ma J."/>
        </authorList>
    </citation>
    <scope>NUCLEOTIDE SEQUENCE [LARGE SCALE GENOMIC DNA]</scope>
    <source>
        <strain evidence="2 3">JCM 6242</strain>
    </source>
</reference>
<name>A0ABN3W254_9ACTN</name>
<organism evidence="2 3">
    <name type="scientific">Streptosporangium fragile</name>
    <dbReference type="NCBI Taxonomy" id="46186"/>
    <lineage>
        <taxon>Bacteria</taxon>
        <taxon>Bacillati</taxon>
        <taxon>Actinomycetota</taxon>
        <taxon>Actinomycetes</taxon>
        <taxon>Streptosporangiales</taxon>
        <taxon>Streptosporangiaceae</taxon>
        <taxon>Streptosporangium</taxon>
    </lineage>
</organism>
<evidence type="ECO:0000313" key="3">
    <source>
        <dbReference type="Proteomes" id="UP001500831"/>
    </source>
</evidence>
<dbReference type="Proteomes" id="UP001500831">
    <property type="component" value="Unassembled WGS sequence"/>
</dbReference>
<feature type="chain" id="PRO_5045830819" evidence="1">
    <location>
        <begin position="31"/>
        <end position="105"/>
    </location>
</feature>
<keyword evidence="3" id="KW-1185">Reference proteome</keyword>
<gene>
    <name evidence="2" type="ORF">GCM10010517_47590</name>
</gene>